<dbReference type="GO" id="GO:0015423">
    <property type="term" value="F:ABC-type maltose transporter activity"/>
    <property type="evidence" value="ECO:0007669"/>
    <property type="project" value="TreeGrafter"/>
</dbReference>
<comment type="similarity">
    <text evidence="8">Belongs to the binding-protein-dependent transport system permease family.</text>
</comment>
<reference evidence="10 11" key="1">
    <citation type="journal article" date="2015" name="Stand. Genomic Sci.">
        <title>High quality draft genome sequence of the moderately halophilic bacterium Pontibacillus yanchengensis Y32(T) and comparison among Pontibacillus genomes.</title>
        <authorList>
            <person name="Huang J."/>
            <person name="Qiao Z.X."/>
            <person name="Tang J.W."/>
            <person name="Wang G."/>
        </authorList>
    </citation>
    <scope>NUCLEOTIDE SEQUENCE [LARGE SCALE GENOMIC DNA]</scope>
    <source>
        <strain evidence="10 11">Y32</strain>
    </source>
</reference>
<dbReference type="eggNOG" id="COG3833">
    <property type="taxonomic scope" value="Bacteria"/>
</dbReference>
<proteinExistence type="inferred from homology"/>
<accession>A0A0A2TQG3</accession>
<evidence type="ECO:0000256" key="1">
    <source>
        <dbReference type="ARBA" id="ARBA00004651"/>
    </source>
</evidence>
<dbReference type="PROSITE" id="PS50928">
    <property type="entry name" value="ABC_TM1"/>
    <property type="match status" value="1"/>
</dbReference>
<dbReference type="EMBL" id="AVBF01000058">
    <property type="protein sequence ID" value="KGP71550.1"/>
    <property type="molecule type" value="Genomic_DNA"/>
</dbReference>
<dbReference type="Proteomes" id="UP000030147">
    <property type="component" value="Unassembled WGS sequence"/>
</dbReference>
<dbReference type="RefSeq" id="WP_036822617.1">
    <property type="nucleotide sequence ID" value="NZ_AVBF01000058.1"/>
</dbReference>
<keyword evidence="7 8" id="KW-0472">Membrane</keyword>
<dbReference type="InterPro" id="IPR035906">
    <property type="entry name" value="MetI-like_sf"/>
</dbReference>
<dbReference type="PANTHER" id="PTHR32243">
    <property type="entry name" value="MALTOSE TRANSPORT SYSTEM PERMEASE-RELATED"/>
    <property type="match status" value="1"/>
</dbReference>
<evidence type="ECO:0000256" key="2">
    <source>
        <dbReference type="ARBA" id="ARBA00022448"/>
    </source>
</evidence>
<keyword evidence="5 8" id="KW-0812">Transmembrane</keyword>
<feature type="transmembrane region" description="Helical" evidence="8">
    <location>
        <begin position="144"/>
        <end position="164"/>
    </location>
</feature>
<dbReference type="Gene3D" id="1.10.3720.10">
    <property type="entry name" value="MetI-like"/>
    <property type="match status" value="1"/>
</dbReference>
<evidence type="ECO:0000256" key="4">
    <source>
        <dbReference type="ARBA" id="ARBA00022597"/>
    </source>
</evidence>
<evidence type="ECO:0000259" key="9">
    <source>
        <dbReference type="PROSITE" id="PS50928"/>
    </source>
</evidence>
<dbReference type="InterPro" id="IPR000515">
    <property type="entry name" value="MetI-like"/>
</dbReference>
<evidence type="ECO:0000256" key="7">
    <source>
        <dbReference type="ARBA" id="ARBA00023136"/>
    </source>
</evidence>
<feature type="transmembrane region" description="Helical" evidence="8">
    <location>
        <begin position="12"/>
        <end position="33"/>
    </location>
</feature>
<keyword evidence="11" id="KW-1185">Reference proteome</keyword>
<dbReference type="GO" id="GO:0042956">
    <property type="term" value="P:maltodextrin transmembrane transport"/>
    <property type="evidence" value="ECO:0007669"/>
    <property type="project" value="TreeGrafter"/>
</dbReference>
<dbReference type="FunFam" id="1.10.3720.10:FF:000034">
    <property type="entry name" value="Sugar ABC transporter permease"/>
    <property type="match status" value="1"/>
</dbReference>
<evidence type="ECO:0000256" key="6">
    <source>
        <dbReference type="ARBA" id="ARBA00022989"/>
    </source>
</evidence>
<dbReference type="STRING" id="1385514.N782_18290"/>
<dbReference type="SUPFAM" id="SSF161098">
    <property type="entry name" value="MetI-like"/>
    <property type="match status" value="1"/>
</dbReference>
<dbReference type="OrthoDB" id="9794684at2"/>
<comment type="subcellular location">
    <subcellularLocation>
        <location evidence="1 8">Cell membrane</location>
        <topology evidence="1 8">Multi-pass membrane protein</topology>
    </subcellularLocation>
</comment>
<keyword evidence="4" id="KW-0762">Sugar transport</keyword>
<feature type="transmembrane region" description="Helical" evidence="8">
    <location>
        <begin position="72"/>
        <end position="98"/>
    </location>
</feature>
<keyword evidence="2 8" id="KW-0813">Transport</keyword>
<feature type="transmembrane region" description="Helical" evidence="8">
    <location>
        <begin position="185"/>
        <end position="210"/>
    </location>
</feature>
<protein>
    <submittedName>
        <fullName evidence="10">Arabinogalactan ABC transporter permease</fullName>
    </submittedName>
</protein>
<organism evidence="10 11">
    <name type="scientific">Pontibacillus yanchengensis Y32</name>
    <dbReference type="NCBI Taxonomy" id="1385514"/>
    <lineage>
        <taxon>Bacteria</taxon>
        <taxon>Bacillati</taxon>
        <taxon>Bacillota</taxon>
        <taxon>Bacilli</taxon>
        <taxon>Bacillales</taxon>
        <taxon>Bacillaceae</taxon>
        <taxon>Pontibacillus</taxon>
    </lineage>
</organism>
<evidence type="ECO:0000313" key="11">
    <source>
        <dbReference type="Proteomes" id="UP000030147"/>
    </source>
</evidence>
<evidence type="ECO:0000256" key="3">
    <source>
        <dbReference type="ARBA" id="ARBA00022475"/>
    </source>
</evidence>
<dbReference type="CDD" id="cd06261">
    <property type="entry name" value="TM_PBP2"/>
    <property type="match status" value="1"/>
</dbReference>
<keyword evidence="6 8" id="KW-1133">Transmembrane helix</keyword>
<evidence type="ECO:0000313" key="10">
    <source>
        <dbReference type="EMBL" id="KGP71550.1"/>
    </source>
</evidence>
<dbReference type="AlphaFoldDB" id="A0A0A2TQG3"/>
<keyword evidence="3" id="KW-1003">Cell membrane</keyword>
<feature type="domain" description="ABC transmembrane type-1" evidence="9">
    <location>
        <begin position="73"/>
        <end position="265"/>
    </location>
</feature>
<name>A0A0A2TQG3_9BACI</name>
<comment type="caution">
    <text evidence="10">The sequence shown here is derived from an EMBL/GenBank/DDBJ whole genome shotgun (WGS) entry which is preliminary data.</text>
</comment>
<dbReference type="InterPro" id="IPR050901">
    <property type="entry name" value="BP-dep_ABC_trans_perm"/>
</dbReference>
<feature type="transmembrane region" description="Helical" evidence="8">
    <location>
        <begin position="244"/>
        <end position="265"/>
    </location>
</feature>
<sequence length="280" mass="31362">MDIKTNKIVRLTLSYAVIAFMFVIILYPILWVFGASITPGSSMGSFSLLPEKTTWGHYAHIFNMEESNYLLWYWNTLKVCFITMAASVLVVSLMAYAFSRYRFWGRKNGLVVFLILQMIPNFAALIAIFVLARVTGLVDTHLGLILIYVGGAIPMNTWLMKGYLDSIPRELDESARMDGAGHLRIFWQIIMPLAKPMVAVVSVFTFIIPFTDFILAKVLLRTPEQYTLAVGLYQLIARDFGSEYTTFAAGSILIAIPIAILFLSFQKYFVSGLTAGGTKG</sequence>
<feature type="transmembrane region" description="Helical" evidence="8">
    <location>
        <begin position="110"/>
        <end position="132"/>
    </location>
</feature>
<dbReference type="PANTHER" id="PTHR32243:SF34">
    <property type="entry name" value="GALACTOOLIGOSACCHARIDES TRANSPORT SYSTEM PERMEASE PROTEIN GANQ"/>
    <property type="match status" value="1"/>
</dbReference>
<dbReference type="Pfam" id="PF00528">
    <property type="entry name" value="BPD_transp_1"/>
    <property type="match status" value="1"/>
</dbReference>
<evidence type="ECO:0000256" key="8">
    <source>
        <dbReference type="RuleBase" id="RU363032"/>
    </source>
</evidence>
<gene>
    <name evidence="10" type="ORF">N782_18290</name>
</gene>
<dbReference type="GO" id="GO:0005886">
    <property type="term" value="C:plasma membrane"/>
    <property type="evidence" value="ECO:0007669"/>
    <property type="project" value="UniProtKB-SubCell"/>
</dbReference>
<evidence type="ECO:0000256" key="5">
    <source>
        <dbReference type="ARBA" id="ARBA00022692"/>
    </source>
</evidence>